<name>A0A165E5B9_9APHY</name>
<dbReference type="Proteomes" id="UP000076871">
    <property type="component" value="Unassembled WGS sequence"/>
</dbReference>
<dbReference type="EMBL" id="KV427625">
    <property type="protein sequence ID" value="KZT06266.1"/>
    <property type="molecule type" value="Genomic_DNA"/>
</dbReference>
<evidence type="ECO:0000313" key="1">
    <source>
        <dbReference type="EMBL" id="KZT06266.1"/>
    </source>
</evidence>
<gene>
    <name evidence="1" type="ORF">LAESUDRAFT_604359</name>
</gene>
<keyword evidence="2" id="KW-1185">Reference proteome</keyword>
<feature type="non-terminal residue" evidence="1">
    <location>
        <position position="57"/>
    </location>
</feature>
<evidence type="ECO:0000313" key="2">
    <source>
        <dbReference type="Proteomes" id="UP000076871"/>
    </source>
</evidence>
<dbReference type="InParanoid" id="A0A165E5B9"/>
<dbReference type="AlphaFoldDB" id="A0A165E5B9"/>
<dbReference type="OrthoDB" id="4478223at2759"/>
<proteinExistence type="predicted"/>
<dbReference type="RefSeq" id="XP_040764006.1">
    <property type="nucleotide sequence ID" value="XM_040903105.1"/>
</dbReference>
<organism evidence="1 2">
    <name type="scientific">Laetiporus sulphureus 93-53</name>
    <dbReference type="NCBI Taxonomy" id="1314785"/>
    <lineage>
        <taxon>Eukaryota</taxon>
        <taxon>Fungi</taxon>
        <taxon>Dikarya</taxon>
        <taxon>Basidiomycota</taxon>
        <taxon>Agaricomycotina</taxon>
        <taxon>Agaricomycetes</taxon>
        <taxon>Polyporales</taxon>
        <taxon>Laetiporus</taxon>
    </lineage>
</organism>
<accession>A0A165E5B9</accession>
<reference evidence="1 2" key="1">
    <citation type="journal article" date="2016" name="Mol. Biol. Evol.">
        <title>Comparative Genomics of Early-Diverging Mushroom-Forming Fungi Provides Insights into the Origins of Lignocellulose Decay Capabilities.</title>
        <authorList>
            <person name="Nagy L.G."/>
            <person name="Riley R."/>
            <person name="Tritt A."/>
            <person name="Adam C."/>
            <person name="Daum C."/>
            <person name="Floudas D."/>
            <person name="Sun H."/>
            <person name="Yadav J.S."/>
            <person name="Pangilinan J."/>
            <person name="Larsson K.H."/>
            <person name="Matsuura K."/>
            <person name="Barry K."/>
            <person name="Labutti K."/>
            <person name="Kuo R."/>
            <person name="Ohm R.A."/>
            <person name="Bhattacharya S.S."/>
            <person name="Shirouzu T."/>
            <person name="Yoshinaga Y."/>
            <person name="Martin F.M."/>
            <person name="Grigoriev I.V."/>
            <person name="Hibbett D.S."/>
        </authorList>
    </citation>
    <scope>NUCLEOTIDE SEQUENCE [LARGE SCALE GENOMIC DNA]</scope>
    <source>
        <strain evidence="1 2">93-53</strain>
    </source>
</reference>
<protein>
    <submittedName>
        <fullName evidence="1">Uncharacterized protein</fullName>
    </submittedName>
</protein>
<sequence length="57" mass="6172">SLSAGSRPSPIPAHECNVDPPMFTEAIPVAAVTARVRSPRPPQYLMISRSRTDFPVP</sequence>
<dbReference type="GeneID" id="63820136"/>
<feature type="non-terminal residue" evidence="1">
    <location>
        <position position="1"/>
    </location>
</feature>